<proteinExistence type="predicted"/>
<keyword evidence="2" id="KW-0812">Transmembrane</keyword>
<protein>
    <submittedName>
        <fullName evidence="3">Uncharacterized protein</fullName>
    </submittedName>
</protein>
<keyword evidence="4" id="KW-1185">Reference proteome</keyword>
<organism evidence="3 4">
    <name type="scientific">Streptomyces synnematoformans</name>
    <dbReference type="NCBI Taxonomy" id="415721"/>
    <lineage>
        <taxon>Bacteria</taxon>
        <taxon>Bacillati</taxon>
        <taxon>Actinomycetota</taxon>
        <taxon>Actinomycetes</taxon>
        <taxon>Kitasatosporales</taxon>
        <taxon>Streptomycetaceae</taxon>
        <taxon>Streptomyces</taxon>
    </lineage>
</organism>
<comment type="caution">
    <text evidence="3">The sequence shown here is derived from an EMBL/GenBank/DDBJ whole genome shotgun (WGS) entry which is preliminary data.</text>
</comment>
<feature type="region of interest" description="Disordered" evidence="1">
    <location>
        <begin position="43"/>
        <end position="79"/>
    </location>
</feature>
<name>A0ABN2XX43_9ACTN</name>
<evidence type="ECO:0000256" key="2">
    <source>
        <dbReference type="SAM" id="Phobius"/>
    </source>
</evidence>
<reference evidence="3 4" key="1">
    <citation type="journal article" date="2019" name="Int. J. Syst. Evol. Microbiol.">
        <title>The Global Catalogue of Microorganisms (GCM) 10K type strain sequencing project: providing services to taxonomists for standard genome sequencing and annotation.</title>
        <authorList>
            <consortium name="The Broad Institute Genomics Platform"/>
            <consortium name="The Broad Institute Genome Sequencing Center for Infectious Disease"/>
            <person name="Wu L."/>
            <person name="Ma J."/>
        </authorList>
    </citation>
    <scope>NUCLEOTIDE SEQUENCE [LARGE SCALE GENOMIC DNA]</scope>
    <source>
        <strain evidence="3 4">JCM 15481</strain>
    </source>
</reference>
<keyword evidence="2" id="KW-0472">Membrane</keyword>
<dbReference type="EMBL" id="BAAAPF010000042">
    <property type="protein sequence ID" value="GAA2118563.1"/>
    <property type="molecule type" value="Genomic_DNA"/>
</dbReference>
<feature type="transmembrane region" description="Helical" evidence="2">
    <location>
        <begin position="15"/>
        <end position="35"/>
    </location>
</feature>
<evidence type="ECO:0000313" key="3">
    <source>
        <dbReference type="EMBL" id="GAA2118563.1"/>
    </source>
</evidence>
<evidence type="ECO:0000256" key="1">
    <source>
        <dbReference type="SAM" id="MobiDB-lite"/>
    </source>
</evidence>
<evidence type="ECO:0000313" key="4">
    <source>
        <dbReference type="Proteomes" id="UP001500443"/>
    </source>
</evidence>
<gene>
    <name evidence="3" type="ORF">GCM10009802_20250</name>
</gene>
<sequence>MTDTPTVRAMDADSAAALSGALAAFATGGGSYVLVRIERIRQEAETERQRRQHAHEIHLENLRHAHALELERESREGDS</sequence>
<accession>A0ABN2XX43</accession>
<keyword evidence="2" id="KW-1133">Transmembrane helix</keyword>
<dbReference type="Proteomes" id="UP001500443">
    <property type="component" value="Unassembled WGS sequence"/>
</dbReference>